<protein>
    <submittedName>
        <fullName evidence="1">Uncharacterized protein</fullName>
    </submittedName>
</protein>
<dbReference type="Proteomes" id="UP000324689">
    <property type="component" value="Unassembled WGS sequence"/>
</dbReference>
<name>A0A5A5S474_MICAE</name>
<sequence>MDVLSRYLTQDQVITLKMLVWLLPVHKTVKIERLAAHFSLPIKYESRRKRIQRLLKLDR</sequence>
<evidence type="ECO:0000313" key="1">
    <source>
        <dbReference type="EMBL" id="GCA81709.1"/>
    </source>
</evidence>
<proteinExistence type="predicted"/>
<organism evidence="1 2">
    <name type="scientific">Microcystis aeruginosa NIES-2521</name>
    <dbReference type="NCBI Taxonomy" id="2303983"/>
    <lineage>
        <taxon>Bacteria</taxon>
        <taxon>Bacillati</taxon>
        <taxon>Cyanobacteriota</taxon>
        <taxon>Cyanophyceae</taxon>
        <taxon>Oscillatoriophycideae</taxon>
        <taxon>Chroococcales</taxon>
        <taxon>Microcystaceae</taxon>
        <taxon>Microcystis</taxon>
    </lineage>
</organism>
<gene>
    <name evidence="1" type="ORF">MiTs_03728</name>
</gene>
<dbReference type="EMBL" id="BHVQ01000069">
    <property type="protein sequence ID" value="GCA81709.1"/>
    <property type="molecule type" value="Genomic_DNA"/>
</dbReference>
<reference evidence="1 2" key="1">
    <citation type="submission" date="2018-09" db="EMBL/GenBank/DDBJ databases">
        <title>Evolutionary history of phycoerythrin pigmentation in the water bloom-forming cyanobacterium Microcystis aeruginosa.</title>
        <authorList>
            <person name="Tanabe Y."/>
            <person name="Tanabe Y."/>
            <person name="Yamaguchi H."/>
        </authorList>
    </citation>
    <scope>NUCLEOTIDE SEQUENCE [LARGE SCALE GENOMIC DNA]</scope>
    <source>
        <strain evidence="1 2">NIES-2521</strain>
    </source>
</reference>
<dbReference type="AlphaFoldDB" id="A0A5A5S474"/>
<evidence type="ECO:0000313" key="2">
    <source>
        <dbReference type="Proteomes" id="UP000324689"/>
    </source>
</evidence>
<accession>A0A5A5S474</accession>
<comment type="caution">
    <text evidence="1">The sequence shown here is derived from an EMBL/GenBank/DDBJ whole genome shotgun (WGS) entry which is preliminary data.</text>
</comment>